<feature type="compositionally biased region" description="Basic and acidic residues" evidence="1">
    <location>
        <begin position="422"/>
        <end position="433"/>
    </location>
</feature>
<name>A0A6A6BBU0_9PEZI</name>
<dbReference type="GeneID" id="54298109"/>
<organism evidence="3 4">
    <name type="scientific">Aplosporella prunicola CBS 121167</name>
    <dbReference type="NCBI Taxonomy" id="1176127"/>
    <lineage>
        <taxon>Eukaryota</taxon>
        <taxon>Fungi</taxon>
        <taxon>Dikarya</taxon>
        <taxon>Ascomycota</taxon>
        <taxon>Pezizomycotina</taxon>
        <taxon>Dothideomycetes</taxon>
        <taxon>Dothideomycetes incertae sedis</taxon>
        <taxon>Botryosphaeriales</taxon>
        <taxon>Aplosporellaceae</taxon>
        <taxon>Aplosporella</taxon>
    </lineage>
</organism>
<dbReference type="OrthoDB" id="5412288at2759"/>
<accession>A0A6A6BBU0</accession>
<feature type="domain" description="Rrn9" evidence="2">
    <location>
        <begin position="94"/>
        <end position="165"/>
    </location>
</feature>
<feature type="compositionally biased region" description="Polar residues" evidence="1">
    <location>
        <begin position="372"/>
        <end position="389"/>
    </location>
</feature>
<evidence type="ECO:0000256" key="1">
    <source>
        <dbReference type="SAM" id="MobiDB-lite"/>
    </source>
</evidence>
<dbReference type="GO" id="GO:0003677">
    <property type="term" value="F:DNA binding"/>
    <property type="evidence" value="ECO:0007669"/>
    <property type="project" value="InterPro"/>
</dbReference>
<evidence type="ECO:0000259" key="2">
    <source>
        <dbReference type="Pfam" id="PF10680"/>
    </source>
</evidence>
<dbReference type="SMART" id="SM00384">
    <property type="entry name" value="AT_hook"/>
    <property type="match status" value="2"/>
</dbReference>
<dbReference type="RefSeq" id="XP_033396546.1">
    <property type="nucleotide sequence ID" value="XM_033540613.1"/>
</dbReference>
<feature type="region of interest" description="Disordered" evidence="1">
    <location>
        <begin position="1"/>
        <end position="78"/>
    </location>
</feature>
<dbReference type="Pfam" id="PF10680">
    <property type="entry name" value="RRN9"/>
    <property type="match status" value="1"/>
</dbReference>
<dbReference type="EMBL" id="ML995488">
    <property type="protein sequence ID" value="KAF2140833.1"/>
    <property type="molecule type" value="Genomic_DNA"/>
</dbReference>
<feature type="compositionally biased region" description="Pro residues" evidence="1">
    <location>
        <begin position="28"/>
        <end position="43"/>
    </location>
</feature>
<feature type="compositionally biased region" description="Low complexity" evidence="1">
    <location>
        <begin position="468"/>
        <end position="478"/>
    </location>
</feature>
<keyword evidence="4" id="KW-1185">Reference proteome</keyword>
<dbReference type="InterPro" id="IPR017956">
    <property type="entry name" value="AT_hook_DNA-bd_motif"/>
</dbReference>
<feature type="region of interest" description="Disordered" evidence="1">
    <location>
        <begin position="422"/>
        <end position="484"/>
    </location>
</feature>
<dbReference type="AlphaFoldDB" id="A0A6A6BBU0"/>
<feature type="compositionally biased region" description="Basic and acidic residues" evidence="1">
    <location>
        <begin position="208"/>
        <end position="241"/>
    </location>
</feature>
<feature type="compositionally biased region" description="Low complexity" evidence="1">
    <location>
        <begin position="18"/>
        <end position="27"/>
    </location>
</feature>
<feature type="region of interest" description="Disordered" evidence="1">
    <location>
        <begin position="205"/>
        <end position="283"/>
    </location>
</feature>
<reference evidence="3" key="1">
    <citation type="journal article" date="2020" name="Stud. Mycol.">
        <title>101 Dothideomycetes genomes: a test case for predicting lifestyles and emergence of pathogens.</title>
        <authorList>
            <person name="Haridas S."/>
            <person name="Albert R."/>
            <person name="Binder M."/>
            <person name="Bloem J."/>
            <person name="Labutti K."/>
            <person name="Salamov A."/>
            <person name="Andreopoulos B."/>
            <person name="Baker S."/>
            <person name="Barry K."/>
            <person name="Bills G."/>
            <person name="Bluhm B."/>
            <person name="Cannon C."/>
            <person name="Castanera R."/>
            <person name="Culley D."/>
            <person name="Daum C."/>
            <person name="Ezra D."/>
            <person name="Gonzalez J."/>
            <person name="Henrissat B."/>
            <person name="Kuo A."/>
            <person name="Liang C."/>
            <person name="Lipzen A."/>
            <person name="Lutzoni F."/>
            <person name="Magnuson J."/>
            <person name="Mondo S."/>
            <person name="Nolan M."/>
            <person name="Ohm R."/>
            <person name="Pangilinan J."/>
            <person name="Park H.-J."/>
            <person name="Ramirez L."/>
            <person name="Alfaro M."/>
            <person name="Sun H."/>
            <person name="Tritt A."/>
            <person name="Yoshinaga Y."/>
            <person name="Zwiers L.-H."/>
            <person name="Turgeon B."/>
            <person name="Goodwin S."/>
            <person name="Spatafora J."/>
            <person name="Crous P."/>
            <person name="Grigoriev I."/>
        </authorList>
    </citation>
    <scope>NUCLEOTIDE SEQUENCE</scope>
    <source>
        <strain evidence="3">CBS 121167</strain>
    </source>
</reference>
<gene>
    <name evidence="3" type="ORF">K452DRAFT_288244</name>
</gene>
<evidence type="ECO:0000313" key="4">
    <source>
        <dbReference type="Proteomes" id="UP000799438"/>
    </source>
</evidence>
<sequence length="659" mass="74134">MSLFGGALPERGDDNDDNNNNQSSSPQPSSPPPQPFEAQPPPRQSIEHDIADDEHEPSASDYGSEEEHRPNAFDGLPGTWRRYTLKERDLEFSLGQLRAADLSCHLYNAHALNRRLRSHGAAEAAKQWETKTRWIDEAQREEWAPPTTWTAWPLEPDQVPRAHETFADAPVIDSEHNSTVREQAYSKQKPSQDLEDIFVGVVQKKAKERWDQRPSESESAGEDERQHPEARGARLDTDARARKSSANGKVSRKKSRAASSHEDSEAEPQDATSTAKRDADNHNLHRPVILADDEKAHKILQPSVRSVLSKLETLLINLHHSRRNHWENIHHVSGDEAELATNDIAIEAGSDIEAGNSPQLKRKRGRPPKFVNTVSGEQHVTTDAESETSAGPAKRKKGRPRKYNTERLEGESYYMMIKRYEREKQEREQHERSTTPFETDDADKGENSKHQSPLSAPNSPSKRRRRSSTGSTASGTSARSDRSNTVHLKTLNLRDWSEVLGLAVLSGFKPEVVQRAGQRCANLFGEGMAFATLEERGTKATETVEYRPEAVPALPVFGDDETDEEEETDHLAWDNKSSLTCPYKRCPRSHNAYATRWRLNEHLKRAHGGNGDQNKSVSAADDLLGGLHNDGFLEIIEARAGWGVKRKKRQTKKRKVEEE</sequence>
<protein>
    <recommendedName>
        <fullName evidence="2">Rrn9 domain-containing protein</fullName>
    </recommendedName>
</protein>
<proteinExistence type="predicted"/>
<feature type="compositionally biased region" description="Basic residues" evidence="1">
    <location>
        <begin position="393"/>
        <end position="402"/>
    </location>
</feature>
<dbReference type="Proteomes" id="UP000799438">
    <property type="component" value="Unassembled WGS sequence"/>
</dbReference>
<feature type="region of interest" description="Disordered" evidence="1">
    <location>
        <begin position="349"/>
        <end position="407"/>
    </location>
</feature>
<dbReference type="InterPro" id="IPR019622">
    <property type="entry name" value="Rrn9_dom"/>
</dbReference>
<feature type="region of interest" description="Disordered" evidence="1">
    <location>
        <begin position="169"/>
        <end position="192"/>
    </location>
</feature>
<evidence type="ECO:0000313" key="3">
    <source>
        <dbReference type="EMBL" id="KAF2140833.1"/>
    </source>
</evidence>